<evidence type="ECO:0000256" key="1">
    <source>
        <dbReference type="SAM" id="MobiDB-lite"/>
    </source>
</evidence>
<organism evidence="2 3">
    <name type="scientific">Prorocentrum cordatum</name>
    <dbReference type="NCBI Taxonomy" id="2364126"/>
    <lineage>
        <taxon>Eukaryota</taxon>
        <taxon>Sar</taxon>
        <taxon>Alveolata</taxon>
        <taxon>Dinophyceae</taxon>
        <taxon>Prorocentrales</taxon>
        <taxon>Prorocentraceae</taxon>
        <taxon>Prorocentrum</taxon>
    </lineage>
</organism>
<feature type="compositionally biased region" description="Pro residues" evidence="1">
    <location>
        <begin position="108"/>
        <end position="150"/>
    </location>
</feature>
<gene>
    <name evidence="2" type="ORF">PCOR1329_LOCUS69192</name>
</gene>
<feature type="region of interest" description="Disordered" evidence="1">
    <location>
        <begin position="1"/>
        <end position="258"/>
    </location>
</feature>
<dbReference type="PRINTS" id="PR01217">
    <property type="entry name" value="PRICHEXTENSN"/>
</dbReference>
<sequence length="520" mass="52428">MAVLQKMCVKSAASAKTHQSRHQHRLPRQPRCQHQRLPWRQQQRRRQRRHQPPTPTPTPAPTPAPTASPSSSPPAVTPAPSAPTPAPTLAPIPSPTPAPTAASTPTPSLAPTPAPTPSPTPASTPTPTPAPTAAPSPAPTPAPAPAPTPAPTLASTPAPTAVSTPTPTPAPTPAPTAAPSSSPPAATPAPSAPTPSPTPLPTTTPAPTSPFAPNPAPTPATASSQTPAPTPAPAPASTATPTSAPTPSPTPASSTTAVLKPSRIAGSMKLSFGDNAAAVEDPQVKLGVERGIAVRSGLGEENADMVEATLSLVSSRRLAAAVRWLSGYSVQVDFEINIPSEVSASIDAYDVAESLASADEDSLADALSDAITSVADAGYAVEVVNLPSVGPVVVLTPAPTTQPTPTPTAAPIYSKVRDAGRCDGPAYAFTVGSVEECAVLCSADVVVCLYFSYSSGTCLLTDNCDEVAAAPDYSVYQISSGRNGVASEAISGVHLQKTTSALIRLAAFFLSVATSRAACR</sequence>
<feature type="compositionally biased region" description="Basic residues" evidence="1">
    <location>
        <begin position="42"/>
        <end position="51"/>
    </location>
</feature>
<dbReference type="Proteomes" id="UP001189429">
    <property type="component" value="Unassembled WGS sequence"/>
</dbReference>
<name>A0ABN9WTD9_9DINO</name>
<dbReference type="EMBL" id="CAUYUJ010019066">
    <property type="protein sequence ID" value="CAK0888391.1"/>
    <property type="molecule type" value="Genomic_DNA"/>
</dbReference>
<feature type="compositionally biased region" description="Low complexity" evidence="1">
    <location>
        <begin position="151"/>
        <end position="165"/>
    </location>
</feature>
<reference evidence="2" key="1">
    <citation type="submission" date="2023-10" db="EMBL/GenBank/DDBJ databases">
        <authorList>
            <person name="Chen Y."/>
            <person name="Shah S."/>
            <person name="Dougan E. K."/>
            <person name="Thang M."/>
            <person name="Chan C."/>
        </authorList>
    </citation>
    <scope>NUCLEOTIDE SEQUENCE [LARGE SCALE GENOMIC DNA]</scope>
</reference>
<evidence type="ECO:0000313" key="3">
    <source>
        <dbReference type="Proteomes" id="UP001189429"/>
    </source>
</evidence>
<keyword evidence="3" id="KW-1185">Reference proteome</keyword>
<accession>A0ABN9WTD9</accession>
<feature type="compositionally biased region" description="Pro residues" evidence="1">
    <location>
        <begin position="52"/>
        <end position="98"/>
    </location>
</feature>
<protein>
    <recommendedName>
        <fullName evidence="4">Apple domain-containing protein</fullName>
    </recommendedName>
</protein>
<comment type="caution">
    <text evidence="2">The sequence shown here is derived from an EMBL/GenBank/DDBJ whole genome shotgun (WGS) entry which is preliminary data.</text>
</comment>
<feature type="compositionally biased region" description="Pro residues" evidence="1">
    <location>
        <begin position="166"/>
        <end position="218"/>
    </location>
</feature>
<feature type="compositionally biased region" description="Basic residues" evidence="1">
    <location>
        <begin position="18"/>
        <end position="34"/>
    </location>
</feature>
<proteinExistence type="predicted"/>
<evidence type="ECO:0000313" key="2">
    <source>
        <dbReference type="EMBL" id="CAK0888391.1"/>
    </source>
</evidence>
<evidence type="ECO:0008006" key="4">
    <source>
        <dbReference type="Google" id="ProtNLM"/>
    </source>
</evidence>